<organism evidence="1">
    <name type="scientific">marine sediment metagenome</name>
    <dbReference type="NCBI Taxonomy" id="412755"/>
    <lineage>
        <taxon>unclassified sequences</taxon>
        <taxon>metagenomes</taxon>
        <taxon>ecological metagenomes</taxon>
    </lineage>
</organism>
<gene>
    <name evidence="1" type="ORF">LCGC14_2063540</name>
</gene>
<feature type="non-terminal residue" evidence="1">
    <location>
        <position position="83"/>
    </location>
</feature>
<name>A0A0F9GYX9_9ZZZZ</name>
<accession>A0A0F9GYX9</accession>
<protein>
    <submittedName>
        <fullName evidence="1">Uncharacterized protein</fullName>
    </submittedName>
</protein>
<dbReference type="EMBL" id="LAZR01024605">
    <property type="protein sequence ID" value="KKL74570.1"/>
    <property type="molecule type" value="Genomic_DNA"/>
</dbReference>
<reference evidence="1" key="1">
    <citation type="journal article" date="2015" name="Nature">
        <title>Complex archaea that bridge the gap between prokaryotes and eukaryotes.</title>
        <authorList>
            <person name="Spang A."/>
            <person name="Saw J.H."/>
            <person name="Jorgensen S.L."/>
            <person name="Zaremba-Niedzwiedzka K."/>
            <person name="Martijn J."/>
            <person name="Lind A.E."/>
            <person name="van Eijk R."/>
            <person name="Schleper C."/>
            <person name="Guy L."/>
            <person name="Ettema T.J."/>
        </authorList>
    </citation>
    <scope>NUCLEOTIDE SEQUENCE</scope>
</reference>
<evidence type="ECO:0000313" key="1">
    <source>
        <dbReference type="EMBL" id="KKL74570.1"/>
    </source>
</evidence>
<sequence>MNIKEFYEYWNGQEIDEYVRQFNVLILFQAIQGQKEARLVIYGKFNDEKKDQLKKQISTLFGGFNLSSQLCDKINEYAEKWYN</sequence>
<proteinExistence type="predicted"/>
<dbReference type="AlphaFoldDB" id="A0A0F9GYX9"/>
<comment type="caution">
    <text evidence="1">The sequence shown here is derived from an EMBL/GenBank/DDBJ whole genome shotgun (WGS) entry which is preliminary data.</text>
</comment>